<dbReference type="Pfam" id="PF22697">
    <property type="entry name" value="SOS1_NGEF_PH"/>
    <property type="match status" value="1"/>
</dbReference>
<keyword evidence="3" id="KW-0966">Cell projection</keyword>
<feature type="region of interest" description="Disordered" evidence="5">
    <location>
        <begin position="280"/>
        <end position="311"/>
    </location>
</feature>
<feature type="region of interest" description="Disordered" evidence="5">
    <location>
        <begin position="1066"/>
        <end position="1107"/>
    </location>
</feature>
<feature type="compositionally biased region" description="Basic and acidic residues" evidence="5">
    <location>
        <begin position="219"/>
        <end position="241"/>
    </location>
</feature>
<feature type="region of interest" description="Disordered" evidence="5">
    <location>
        <begin position="219"/>
        <end position="254"/>
    </location>
</feature>
<feature type="region of interest" description="Disordered" evidence="5">
    <location>
        <begin position="135"/>
        <end position="183"/>
    </location>
</feature>
<dbReference type="InterPro" id="IPR000219">
    <property type="entry name" value="DH_dom"/>
</dbReference>
<dbReference type="SUPFAM" id="SSF48065">
    <property type="entry name" value="DBL homology domain (DH-domain)"/>
    <property type="match status" value="1"/>
</dbReference>
<dbReference type="Gene3D" id="2.30.29.30">
    <property type="entry name" value="Pleckstrin-homology domain (PH domain)/Phosphotyrosine-binding domain (PTB)"/>
    <property type="match status" value="1"/>
</dbReference>
<feature type="compositionally biased region" description="Low complexity" evidence="5">
    <location>
        <begin position="1154"/>
        <end position="1164"/>
    </location>
</feature>
<dbReference type="Pfam" id="PF00018">
    <property type="entry name" value="SH3_1"/>
    <property type="match status" value="1"/>
</dbReference>
<feature type="compositionally biased region" description="Low complexity" evidence="5">
    <location>
        <begin position="1096"/>
        <end position="1107"/>
    </location>
</feature>
<dbReference type="STRING" id="126957.T1ISE3"/>
<feature type="region of interest" description="Disordered" evidence="5">
    <location>
        <begin position="1002"/>
        <end position="1034"/>
    </location>
</feature>
<evidence type="ECO:0000256" key="2">
    <source>
        <dbReference type="ARBA" id="ARBA00022443"/>
    </source>
</evidence>
<feature type="compositionally biased region" description="Polar residues" evidence="5">
    <location>
        <begin position="1122"/>
        <end position="1132"/>
    </location>
</feature>
<dbReference type="CDD" id="cd01221">
    <property type="entry name" value="PH_ephexin"/>
    <property type="match status" value="1"/>
</dbReference>
<evidence type="ECO:0000256" key="4">
    <source>
        <dbReference type="PROSITE-ProRule" id="PRU00192"/>
    </source>
</evidence>
<keyword evidence="2 4" id="KW-0728">SH3 domain</keyword>
<feature type="region of interest" description="Disordered" evidence="5">
    <location>
        <begin position="752"/>
        <end position="777"/>
    </location>
</feature>
<dbReference type="InterPro" id="IPR001849">
    <property type="entry name" value="PH_domain"/>
</dbReference>
<feature type="region of interest" description="Disordered" evidence="5">
    <location>
        <begin position="343"/>
        <end position="398"/>
    </location>
</feature>
<dbReference type="PANTHER" id="PTHR12845:SF5">
    <property type="entry name" value="EPHEXIN, ISOFORM D"/>
    <property type="match status" value="1"/>
</dbReference>
<evidence type="ECO:0000256" key="1">
    <source>
        <dbReference type="ARBA" id="ARBA00004316"/>
    </source>
</evidence>
<comment type="subcellular location">
    <subcellularLocation>
        <location evidence="1">Cell projection</location>
    </subcellularLocation>
</comment>
<reference evidence="9" key="2">
    <citation type="submission" date="2015-02" db="UniProtKB">
        <authorList>
            <consortium name="EnsemblMetazoa"/>
        </authorList>
    </citation>
    <scope>IDENTIFICATION</scope>
</reference>
<dbReference type="InterPro" id="IPR011993">
    <property type="entry name" value="PH-like_dom_sf"/>
</dbReference>
<feature type="compositionally biased region" description="Pro residues" evidence="5">
    <location>
        <begin position="757"/>
        <end position="770"/>
    </location>
</feature>
<organism evidence="9 10">
    <name type="scientific">Strigamia maritima</name>
    <name type="common">European centipede</name>
    <name type="synonym">Geophilus maritimus</name>
    <dbReference type="NCBI Taxonomy" id="126957"/>
    <lineage>
        <taxon>Eukaryota</taxon>
        <taxon>Metazoa</taxon>
        <taxon>Ecdysozoa</taxon>
        <taxon>Arthropoda</taxon>
        <taxon>Myriapoda</taxon>
        <taxon>Chilopoda</taxon>
        <taxon>Pleurostigmophora</taxon>
        <taxon>Geophilomorpha</taxon>
        <taxon>Linotaeniidae</taxon>
        <taxon>Strigamia</taxon>
    </lineage>
</organism>
<dbReference type="PROSITE" id="PS50002">
    <property type="entry name" value="SH3"/>
    <property type="match status" value="1"/>
</dbReference>
<keyword evidence="10" id="KW-1185">Reference proteome</keyword>
<dbReference type="EMBL" id="JH431430">
    <property type="status" value="NOT_ANNOTATED_CDS"/>
    <property type="molecule type" value="Genomic_DNA"/>
</dbReference>
<evidence type="ECO:0000259" key="6">
    <source>
        <dbReference type="PROSITE" id="PS50002"/>
    </source>
</evidence>
<dbReference type="InterPro" id="IPR001452">
    <property type="entry name" value="SH3_domain"/>
</dbReference>
<evidence type="ECO:0000256" key="5">
    <source>
        <dbReference type="SAM" id="MobiDB-lite"/>
    </source>
</evidence>
<feature type="region of interest" description="Disordered" evidence="5">
    <location>
        <begin position="894"/>
        <end position="914"/>
    </location>
</feature>
<dbReference type="CDD" id="cd11793">
    <property type="entry name" value="SH3_ephexin1_like"/>
    <property type="match status" value="1"/>
</dbReference>
<evidence type="ECO:0000313" key="9">
    <source>
        <dbReference type="EnsemblMetazoa" id="SMAR004012-PA"/>
    </source>
</evidence>
<evidence type="ECO:0008006" key="11">
    <source>
        <dbReference type="Google" id="ProtNLM"/>
    </source>
</evidence>
<accession>T1ISE3</accession>
<protein>
    <recommendedName>
        <fullName evidence="11">DH domain-containing protein</fullName>
    </recommendedName>
</protein>
<dbReference type="InterPro" id="IPR036028">
    <property type="entry name" value="SH3-like_dom_sf"/>
</dbReference>
<dbReference type="SUPFAM" id="SSF50044">
    <property type="entry name" value="SH3-domain"/>
    <property type="match status" value="1"/>
</dbReference>
<dbReference type="Gene3D" id="1.20.900.10">
    <property type="entry name" value="Dbl homology (DH) domain"/>
    <property type="match status" value="1"/>
</dbReference>
<evidence type="ECO:0000313" key="10">
    <source>
        <dbReference type="Proteomes" id="UP000014500"/>
    </source>
</evidence>
<sequence length="1743" mass="195520">MPELMAIVTERPRPKPRASLRLSSNQNIQQYPLYQNLLYISDVANNGSKLCESPCNRAVVKPKPRRRSLLDPPILEERKFDENLEFSVREKNDPLDQNLNVENCNCILSVCNGDKWGADSESNKLNEKTTDRFQPIKCMPYNSPRLRKASRGSNSTMQRSREVKSSALPRAVGTNSKTSGHNMETLGKRVQGVTSKNIPSRSERGAVSTFTQLRKSSFRKMEEVSNAKDNDSVKSQSDYRRRVGSVTKDVDKRKSAAIPPQMVANLANKFNAMISENHKVPGASVDTGRKRVNSKGPSVLSIQSCPSSPLRSNLTLINRRESNARDAIVSKLAQKNNVKKEEINKKIQKTSIPTSCPSKASSPKISAPRAGSPKPASSPKAGSPKPASSPKASSPSAIRRKSFVQQAVLNYEVCVSASSSPEIKRRNSLPKRTVSSLADEKSRVDTFASPVLLRRLLQSAADVKASKFTSEFNHERRQSTDTQVNQRFNQQEMPKTGGGRSEGRIAATGFSQNSSLGREGRVLQTPLTKDCIELIKQNASESAMKTSIITTSQLGSSKTDQNTSLSAADFYSESAKCEKVTNATVSALARGRQLFDKRVSGGVNDKKIDYAANLINRAPPPPLPTTQPRQINNRTSMRRNNSCVKSVHLTDENKVQCLKNVQSSYLHSNLIDNVCDKTQSNTTNSGGNKSADLKVTNESANYKSSFLHSLNVEEAHAKLNETSSASIEKKLMIEKTNYVPNTSFLWRQKNAATPYGSIPPPPNSAPPPIPEQNEDQKDCDNIYDDVVSPCSDEFYDEPVYTEAQISPQNNLQINMAEIITNNESDEGWVDVSDTEMEGNGHKEMLSLPVNTRAKNMCWKNVQKRNSISRRASWCQDEIKHDSSKVPMNSAAEDYADFDDDFSGSDESNSTNPDHHYEAVYKLNRDRFKAAPKHDQDLSADCILEESPCETENKEFASRCSLASESRAIDLKEKRLKRNWSLTKSDIRLELTSRLNKIRIKKTSTSATDVHSTKFSRKNSDPSSPTKKSPSPKKESALFYVPNCISSNETSEESARNVISIVAMQVGRRSSRSNVVRPRDAPPAPPIRAIPKHRAESVSSIESKRTSISSDWEIVQENDNYSRFSGSINSSRNVESDTESTRSGTQSNDVDAKISSKAAVSRSSSTVSSESEVPILLSTSPKISKFVSRSSKSSCTNISTSDYEEESEVTLRHFHTAMSPFNDEPLYQFYNIDARKRATQMNLLDDSDEEIYEAIYEVEKNPVLKSELTAMDLLGPGETSQRSLWGELSEVRNSGILNKITPHQRGIQEAMFEVITSEASYLKSLNVLVHHFMNCPQFKDASLSDCALTKQEWKILFSDVLPVKAVSEKLLADLEKRWQENVMMEEICDILLDHASKNFSVFIKYCSNQLYQDRTLKQLKEKNIQFVEVLKKLESSPKCQSLAMHSFLMLPMQRITRLPLLIDAIFNRLTKGTMQYINCQMALKKVNSIVQECNEGARKLARMEEMVVIAQSLNFRDIKNVGIVSVSRWLVKRGALQKLTNQEFSSKFGFNVRRMAKQTIYLFLFTDHLLITKKKGEESYHVLDHCPRNMVQVSEINHTEQLPARPPDGCKYLFKLTMLQNCENKTVEMILSALTESDKARWVEAVTPKISENPDEKIYEAWDCPQVQAVHPYTAQESDELTIEESDAVNVFRKVADGWYFGERIRDGSQGWFPGNYTNEILSAHVRARNLRQRYRLLEGLSEQ</sequence>
<feature type="domain" description="PH" evidence="7">
    <location>
        <begin position="1528"/>
        <end position="1650"/>
    </location>
</feature>
<feature type="region of interest" description="Disordered" evidence="5">
    <location>
        <begin position="192"/>
        <end position="211"/>
    </location>
</feature>
<dbReference type="InterPro" id="IPR047270">
    <property type="entry name" value="PH_ephexin"/>
</dbReference>
<dbReference type="InterPro" id="IPR055251">
    <property type="entry name" value="SOS1_NGEF_PH"/>
</dbReference>
<dbReference type="FunFam" id="1.20.900.10:FF:000007">
    <property type="entry name" value="rho guanine nucleotide exchange factor 19"/>
    <property type="match status" value="1"/>
</dbReference>
<dbReference type="PROSITE" id="PS50010">
    <property type="entry name" value="DH_2"/>
    <property type="match status" value="1"/>
</dbReference>
<feature type="compositionally biased region" description="Low complexity" evidence="5">
    <location>
        <begin position="355"/>
        <end position="397"/>
    </location>
</feature>
<dbReference type="HOGENOM" id="CLU_239624_0_0_1"/>
<dbReference type="OMA" id="VENCNCI"/>
<feature type="compositionally biased region" description="Polar residues" evidence="5">
    <location>
        <begin position="300"/>
        <end position="311"/>
    </location>
</feature>
<dbReference type="PANTHER" id="PTHR12845">
    <property type="entry name" value="GUANINE NUCLEOTIDE EXCHANGE FACTOR"/>
    <property type="match status" value="1"/>
</dbReference>
<dbReference type="InterPro" id="IPR035899">
    <property type="entry name" value="DBL_dom_sf"/>
</dbReference>
<dbReference type="GO" id="GO:0005085">
    <property type="term" value="F:guanyl-nucleotide exchange factor activity"/>
    <property type="evidence" value="ECO:0007669"/>
    <property type="project" value="InterPro"/>
</dbReference>
<dbReference type="SMART" id="SM00233">
    <property type="entry name" value="PH"/>
    <property type="match status" value="1"/>
</dbReference>
<dbReference type="Proteomes" id="UP000014500">
    <property type="component" value="Unassembled WGS sequence"/>
</dbReference>
<reference evidence="10" key="1">
    <citation type="submission" date="2011-05" db="EMBL/GenBank/DDBJ databases">
        <authorList>
            <person name="Richards S.R."/>
            <person name="Qu J."/>
            <person name="Jiang H."/>
            <person name="Jhangiani S.N."/>
            <person name="Agravi P."/>
            <person name="Goodspeed R."/>
            <person name="Gross S."/>
            <person name="Mandapat C."/>
            <person name="Jackson L."/>
            <person name="Mathew T."/>
            <person name="Pu L."/>
            <person name="Thornton R."/>
            <person name="Saada N."/>
            <person name="Wilczek-Boney K.B."/>
            <person name="Lee S."/>
            <person name="Kovar C."/>
            <person name="Wu Y."/>
            <person name="Scherer S.E."/>
            <person name="Worley K.C."/>
            <person name="Muzny D.M."/>
            <person name="Gibbs R."/>
        </authorList>
    </citation>
    <scope>NUCLEOTIDE SEQUENCE</scope>
    <source>
        <strain evidence="10">Brora</strain>
    </source>
</reference>
<dbReference type="eggNOG" id="KOG3523">
    <property type="taxonomic scope" value="Eukaryota"/>
</dbReference>
<feature type="region of interest" description="Disordered" evidence="5">
    <location>
        <begin position="1122"/>
        <end position="1164"/>
    </location>
</feature>
<evidence type="ECO:0000256" key="3">
    <source>
        <dbReference type="ARBA" id="ARBA00023273"/>
    </source>
</evidence>
<dbReference type="SUPFAM" id="SSF50729">
    <property type="entry name" value="PH domain-like"/>
    <property type="match status" value="1"/>
</dbReference>
<dbReference type="SMART" id="SM00326">
    <property type="entry name" value="SH3"/>
    <property type="match status" value="1"/>
</dbReference>
<name>T1ISE3_STRMM</name>
<feature type="domain" description="SH3" evidence="6">
    <location>
        <begin position="1661"/>
        <end position="1722"/>
    </location>
</feature>
<proteinExistence type="predicted"/>
<dbReference type="Gene3D" id="2.30.30.40">
    <property type="entry name" value="SH3 Domains"/>
    <property type="match status" value="1"/>
</dbReference>
<dbReference type="EnsemblMetazoa" id="SMAR004012-RA">
    <property type="protein sequence ID" value="SMAR004012-PA"/>
    <property type="gene ID" value="SMAR004012"/>
</dbReference>
<dbReference type="SMART" id="SM00325">
    <property type="entry name" value="RhoGEF"/>
    <property type="match status" value="1"/>
</dbReference>
<feature type="compositionally biased region" description="Acidic residues" evidence="5">
    <location>
        <begin position="894"/>
        <end position="903"/>
    </location>
</feature>
<dbReference type="Pfam" id="PF00621">
    <property type="entry name" value="RhoGEF"/>
    <property type="match status" value="1"/>
</dbReference>
<dbReference type="PROSITE" id="PS50003">
    <property type="entry name" value="PH_DOMAIN"/>
    <property type="match status" value="1"/>
</dbReference>
<dbReference type="CDD" id="cd00160">
    <property type="entry name" value="RhoGEF"/>
    <property type="match status" value="1"/>
</dbReference>
<dbReference type="GO" id="GO:0042995">
    <property type="term" value="C:cell projection"/>
    <property type="evidence" value="ECO:0007669"/>
    <property type="project" value="UniProtKB-SubCell"/>
</dbReference>
<feature type="compositionally biased region" description="Polar residues" evidence="5">
    <location>
        <begin position="173"/>
        <end position="182"/>
    </location>
</feature>
<dbReference type="InterPro" id="IPR047271">
    <property type="entry name" value="Ephexin-like"/>
</dbReference>
<feature type="compositionally biased region" description="Low complexity" evidence="5">
    <location>
        <begin position="1066"/>
        <end position="1075"/>
    </location>
</feature>
<evidence type="ECO:0000259" key="7">
    <source>
        <dbReference type="PROSITE" id="PS50003"/>
    </source>
</evidence>
<feature type="domain" description="DH" evidence="8">
    <location>
        <begin position="1305"/>
        <end position="1495"/>
    </location>
</feature>
<evidence type="ECO:0000259" key="8">
    <source>
        <dbReference type="PROSITE" id="PS50010"/>
    </source>
</evidence>